<evidence type="ECO:0000256" key="2">
    <source>
        <dbReference type="ARBA" id="ARBA00022898"/>
    </source>
</evidence>
<dbReference type="InterPro" id="IPR051446">
    <property type="entry name" value="HTH_trans_reg/aminotransferase"/>
</dbReference>
<dbReference type="EMBL" id="JACHXO010000003">
    <property type="protein sequence ID" value="MBB3194973.1"/>
    <property type="molecule type" value="Genomic_DNA"/>
</dbReference>
<dbReference type="PROSITE" id="PS50949">
    <property type="entry name" value="HTH_GNTR"/>
    <property type="match status" value="1"/>
</dbReference>
<dbReference type="GO" id="GO:0003677">
    <property type="term" value="F:DNA binding"/>
    <property type="evidence" value="ECO:0007669"/>
    <property type="project" value="UniProtKB-KW"/>
</dbReference>
<dbReference type="Proteomes" id="UP000574369">
    <property type="component" value="Unassembled WGS sequence"/>
</dbReference>
<sequence>MSTVPVAPSPGPDPAVDHLSPERLAPASSLPGRLAPGADPLYEQVAAHYRHAIHSGTMPVGSRMPSVRALMGLHRVSLTTALQACRLLESQGLLQARQRAGYFVRAPRPRLARAAEPRQSRADPAQFVGVHQRVSTVLMQAGQAQVRVHLGGACAAPSLYPVKALALQAQRLLRRRPELLGEAPEPRGHPLLRAALARQALDAGLQLHPQQVLVTHGCTEALGIALRATTQPGDTVAVESPTYYGLLQILETLGLRALEIPASPHTGLSLPALQEAARREPGLKAVVVVPHLQNPLGSLMPDDSKQALLAWCEQMDRALIEDDTYAALADQPQRAIKSWDQTGRVIFCASLHKTLAPGMRLGWMTGGRWQARVEVLKYAQSRPNEMLGQAAVAEFLMAGHMARHLRSLRARLADQREVMAQLLSDHLPEGTRMSLPPGGMNLWVELPEGLSSMALFEAALTRGVRIAPGAMFSNSMRFDRCIRINAGYLMDDAQREAVQTLGELCRQLQGRSVAGVFLPQP</sequence>
<dbReference type="PANTHER" id="PTHR46577:SF2">
    <property type="entry name" value="TRANSCRIPTIONAL REGULATORY PROTEIN"/>
    <property type="match status" value="1"/>
</dbReference>
<keyword evidence="9" id="KW-1185">Reference proteome</keyword>
<dbReference type="SMART" id="SM00345">
    <property type="entry name" value="HTH_GNTR"/>
    <property type="match status" value="1"/>
</dbReference>
<feature type="region of interest" description="Disordered" evidence="6">
    <location>
        <begin position="1"/>
        <end position="32"/>
    </location>
</feature>
<dbReference type="RefSeq" id="WP_088452445.1">
    <property type="nucleotide sequence ID" value="NZ_JACHXO010000003.1"/>
</dbReference>
<dbReference type="PANTHER" id="PTHR46577">
    <property type="entry name" value="HTH-TYPE TRANSCRIPTIONAL REGULATORY PROTEIN GABR"/>
    <property type="match status" value="1"/>
</dbReference>
<evidence type="ECO:0000256" key="6">
    <source>
        <dbReference type="SAM" id="MobiDB-lite"/>
    </source>
</evidence>
<dbReference type="CDD" id="cd07377">
    <property type="entry name" value="WHTH_GntR"/>
    <property type="match status" value="1"/>
</dbReference>
<evidence type="ECO:0000256" key="4">
    <source>
        <dbReference type="ARBA" id="ARBA00023125"/>
    </source>
</evidence>
<dbReference type="InterPro" id="IPR015421">
    <property type="entry name" value="PyrdxlP-dep_Trfase_major"/>
</dbReference>
<dbReference type="SUPFAM" id="SSF46785">
    <property type="entry name" value="Winged helix' DNA-binding domain"/>
    <property type="match status" value="1"/>
</dbReference>
<keyword evidence="3" id="KW-0805">Transcription regulation</keyword>
<feature type="domain" description="HTH gntR-type" evidence="7">
    <location>
        <begin position="39"/>
        <end position="107"/>
    </location>
</feature>
<keyword evidence="5" id="KW-0804">Transcription</keyword>
<evidence type="ECO:0000256" key="5">
    <source>
        <dbReference type="ARBA" id="ARBA00023163"/>
    </source>
</evidence>
<evidence type="ECO:0000259" key="7">
    <source>
        <dbReference type="PROSITE" id="PS50949"/>
    </source>
</evidence>
<keyword evidence="4 8" id="KW-0238">DNA-binding</keyword>
<keyword evidence="2" id="KW-0663">Pyridoxal phosphate</keyword>
<comment type="caution">
    <text evidence="8">The sequence shown here is derived from an EMBL/GenBank/DDBJ whole genome shotgun (WGS) entry which is preliminary data.</text>
</comment>
<dbReference type="Gene3D" id="3.90.1150.10">
    <property type="entry name" value="Aspartate Aminotransferase, domain 1"/>
    <property type="match status" value="1"/>
</dbReference>
<protein>
    <submittedName>
        <fullName evidence="8">DNA-binding transcriptional MocR family regulator</fullName>
    </submittedName>
</protein>
<dbReference type="InterPro" id="IPR015424">
    <property type="entry name" value="PyrdxlP-dep_Trfase"/>
</dbReference>
<evidence type="ECO:0000256" key="1">
    <source>
        <dbReference type="ARBA" id="ARBA00005384"/>
    </source>
</evidence>
<accession>A0ABR6GS71</accession>
<organism evidence="8 9">
    <name type="scientific">Roseateles terrae</name>
    <dbReference type="NCBI Taxonomy" id="431060"/>
    <lineage>
        <taxon>Bacteria</taxon>
        <taxon>Pseudomonadati</taxon>
        <taxon>Pseudomonadota</taxon>
        <taxon>Betaproteobacteria</taxon>
        <taxon>Burkholderiales</taxon>
        <taxon>Sphaerotilaceae</taxon>
        <taxon>Roseateles</taxon>
    </lineage>
</organism>
<gene>
    <name evidence="8" type="ORF">FHS28_002369</name>
</gene>
<dbReference type="InterPro" id="IPR015422">
    <property type="entry name" value="PyrdxlP-dep_Trfase_small"/>
</dbReference>
<dbReference type="Pfam" id="PF00155">
    <property type="entry name" value="Aminotran_1_2"/>
    <property type="match status" value="1"/>
</dbReference>
<dbReference type="Gene3D" id="3.40.640.10">
    <property type="entry name" value="Type I PLP-dependent aspartate aminotransferase-like (Major domain)"/>
    <property type="match status" value="1"/>
</dbReference>
<comment type="similarity">
    <text evidence="1">In the C-terminal section; belongs to the class-I pyridoxal-phosphate-dependent aminotransferase family.</text>
</comment>
<proteinExistence type="inferred from homology"/>
<name>A0ABR6GS71_9BURK</name>
<reference evidence="8 9" key="1">
    <citation type="submission" date="2020-08" db="EMBL/GenBank/DDBJ databases">
        <title>Genomic Encyclopedia of Type Strains, Phase III (KMG-III): the genomes of soil and plant-associated and newly described type strains.</title>
        <authorList>
            <person name="Whitman W."/>
        </authorList>
    </citation>
    <scope>NUCLEOTIDE SEQUENCE [LARGE SCALE GENOMIC DNA]</scope>
    <source>
        <strain evidence="8 9">CECT 7247</strain>
    </source>
</reference>
<dbReference type="InterPro" id="IPR000524">
    <property type="entry name" value="Tscrpt_reg_HTH_GntR"/>
</dbReference>
<dbReference type="CDD" id="cd00609">
    <property type="entry name" value="AAT_like"/>
    <property type="match status" value="1"/>
</dbReference>
<dbReference type="Pfam" id="PF00392">
    <property type="entry name" value="GntR"/>
    <property type="match status" value="1"/>
</dbReference>
<evidence type="ECO:0000313" key="8">
    <source>
        <dbReference type="EMBL" id="MBB3194973.1"/>
    </source>
</evidence>
<dbReference type="InterPro" id="IPR004839">
    <property type="entry name" value="Aminotransferase_I/II_large"/>
</dbReference>
<dbReference type="Gene3D" id="1.10.10.10">
    <property type="entry name" value="Winged helix-like DNA-binding domain superfamily/Winged helix DNA-binding domain"/>
    <property type="match status" value="1"/>
</dbReference>
<evidence type="ECO:0000256" key="3">
    <source>
        <dbReference type="ARBA" id="ARBA00023015"/>
    </source>
</evidence>
<evidence type="ECO:0000313" key="9">
    <source>
        <dbReference type="Proteomes" id="UP000574369"/>
    </source>
</evidence>
<dbReference type="InterPro" id="IPR036388">
    <property type="entry name" value="WH-like_DNA-bd_sf"/>
</dbReference>
<dbReference type="InterPro" id="IPR036390">
    <property type="entry name" value="WH_DNA-bd_sf"/>
</dbReference>
<dbReference type="SUPFAM" id="SSF53383">
    <property type="entry name" value="PLP-dependent transferases"/>
    <property type="match status" value="1"/>
</dbReference>